<evidence type="ECO:0000256" key="6">
    <source>
        <dbReference type="SAM" id="MobiDB-lite"/>
    </source>
</evidence>
<dbReference type="CDD" id="cd06173">
    <property type="entry name" value="MFS_MefA_like"/>
    <property type="match status" value="1"/>
</dbReference>
<dbReference type="RefSeq" id="WP_093828872.1">
    <property type="nucleotide sequence ID" value="NZ_JAVRES010000001.1"/>
</dbReference>
<gene>
    <name evidence="8" type="ORF">RM877_02450</name>
</gene>
<keyword evidence="4 7" id="KW-1133">Transmembrane helix</keyword>
<dbReference type="SUPFAM" id="SSF103473">
    <property type="entry name" value="MFS general substrate transporter"/>
    <property type="match status" value="1"/>
</dbReference>
<dbReference type="InterPro" id="IPR011701">
    <property type="entry name" value="MFS"/>
</dbReference>
<sequence>MGGWWGPSLGRRFNWLWASFAVSTFGTRLAFDAFPLIAVLVLHAGPAEVAALAATGTAVGALVAVPLGPWVEFRRKRPVMVATDLVRCGALLTVPVAFALDALTFVQLLVVSVIVAASDIAFTAASGAFLRSLLPKRELLAAGARLESTSWTATVLGPPLGGAAIGLFGPVLTVFADAVSHLLSAVGLRAIGGTEKPPPVRDEDPAAPGGSLLDGWRYILGHRELRPLFFNSVLVNSLIMASAPPLLVLMVGDLGFAPWQYGLAFAVPCLGGLFGARLAGPLVARYGRRRVLLAAGTARACWSIGLAAVGPGVGGLVLVMVVELGLITCSGVFNPVYSAYRLERTARDRIARTLSAWTVTSRTAVAAATALWGLLAGVAGPRTAIAVAGALLLATPLLLPRGELIVEPEAVPAPRDPARPAAAGETSGDGG</sequence>
<comment type="caution">
    <text evidence="8">The sequence shown here is derived from an EMBL/GenBank/DDBJ whole genome shotgun (WGS) entry which is preliminary data.</text>
</comment>
<reference evidence="9" key="1">
    <citation type="submission" date="2023-07" db="EMBL/GenBank/DDBJ databases">
        <title>30 novel species of actinomycetes from the DSMZ collection.</title>
        <authorList>
            <person name="Nouioui I."/>
        </authorList>
    </citation>
    <scope>NUCLEOTIDE SEQUENCE [LARGE SCALE GENOMIC DNA]</scope>
    <source>
        <strain evidence="9">DSM 41981</strain>
    </source>
</reference>
<dbReference type="Proteomes" id="UP001183535">
    <property type="component" value="Unassembled WGS sequence"/>
</dbReference>
<proteinExistence type="predicted"/>
<evidence type="ECO:0000256" key="5">
    <source>
        <dbReference type="ARBA" id="ARBA00023136"/>
    </source>
</evidence>
<keyword evidence="5 7" id="KW-0472">Membrane</keyword>
<dbReference type="InterPro" id="IPR036259">
    <property type="entry name" value="MFS_trans_sf"/>
</dbReference>
<dbReference type="Gene3D" id="1.20.1250.20">
    <property type="entry name" value="MFS general substrate transporter like domains"/>
    <property type="match status" value="1"/>
</dbReference>
<keyword evidence="3 7" id="KW-0812">Transmembrane</keyword>
<feature type="transmembrane region" description="Helical" evidence="7">
    <location>
        <begin position="259"/>
        <end position="279"/>
    </location>
</feature>
<name>A0ABD5EGM0_9ACTN</name>
<evidence type="ECO:0000313" key="8">
    <source>
        <dbReference type="EMBL" id="MDT0433534.1"/>
    </source>
</evidence>
<evidence type="ECO:0000256" key="7">
    <source>
        <dbReference type="SAM" id="Phobius"/>
    </source>
</evidence>
<organism evidence="8 9">
    <name type="scientific">Streptomyces doudnae</name>
    <dbReference type="NCBI Taxonomy" id="3075536"/>
    <lineage>
        <taxon>Bacteria</taxon>
        <taxon>Bacillati</taxon>
        <taxon>Actinomycetota</taxon>
        <taxon>Actinomycetes</taxon>
        <taxon>Kitasatosporales</taxon>
        <taxon>Streptomycetaceae</taxon>
        <taxon>Streptomyces</taxon>
    </lineage>
</organism>
<evidence type="ECO:0000256" key="4">
    <source>
        <dbReference type="ARBA" id="ARBA00022989"/>
    </source>
</evidence>
<evidence type="ECO:0000256" key="1">
    <source>
        <dbReference type="ARBA" id="ARBA00004651"/>
    </source>
</evidence>
<feature type="transmembrane region" description="Helical" evidence="7">
    <location>
        <begin position="106"/>
        <end position="130"/>
    </location>
</feature>
<keyword evidence="9" id="KW-1185">Reference proteome</keyword>
<feature type="transmembrane region" description="Helical" evidence="7">
    <location>
        <begin position="49"/>
        <end position="67"/>
    </location>
</feature>
<feature type="compositionally biased region" description="Low complexity" evidence="6">
    <location>
        <begin position="409"/>
        <end position="423"/>
    </location>
</feature>
<feature type="transmembrane region" description="Helical" evidence="7">
    <location>
        <begin position="15"/>
        <end position="43"/>
    </location>
</feature>
<comment type="subcellular location">
    <subcellularLocation>
        <location evidence="1">Cell membrane</location>
        <topology evidence="1">Multi-pass membrane protein</topology>
    </subcellularLocation>
</comment>
<evidence type="ECO:0000313" key="9">
    <source>
        <dbReference type="Proteomes" id="UP001183535"/>
    </source>
</evidence>
<dbReference type="AlphaFoldDB" id="A0ABD5EGM0"/>
<dbReference type="GO" id="GO:0005886">
    <property type="term" value="C:plasma membrane"/>
    <property type="evidence" value="ECO:0007669"/>
    <property type="project" value="UniProtKB-SubCell"/>
</dbReference>
<accession>A0ABD5EGM0</accession>
<evidence type="ECO:0000256" key="2">
    <source>
        <dbReference type="ARBA" id="ARBA00022475"/>
    </source>
</evidence>
<keyword evidence="2" id="KW-1003">Cell membrane</keyword>
<feature type="transmembrane region" description="Helical" evidence="7">
    <location>
        <begin position="228"/>
        <end position="247"/>
    </location>
</feature>
<dbReference type="Pfam" id="PF07690">
    <property type="entry name" value="MFS_1"/>
    <property type="match status" value="1"/>
</dbReference>
<feature type="region of interest" description="Disordered" evidence="6">
    <location>
        <begin position="409"/>
        <end position="431"/>
    </location>
</feature>
<dbReference type="PANTHER" id="PTHR23513">
    <property type="entry name" value="INTEGRAL MEMBRANE EFFLUX PROTEIN-RELATED"/>
    <property type="match status" value="1"/>
</dbReference>
<protein>
    <submittedName>
        <fullName evidence="8">MFS transporter</fullName>
    </submittedName>
</protein>
<dbReference type="EMBL" id="JAVRES010000001">
    <property type="protein sequence ID" value="MDT0433534.1"/>
    <property type="molecule type" value="Genomic_DNA"/>
</dbReference>
<dbReference type="PANTHER" id="PTHR23513:SF6">
    <property type="entry name" value="MAJOR FACILITATOR SUPERFAMILY ASSOCIATED DOMAIN-CONTAINING PROTEIN"/>
    <property type="match status" value="1"/>
</dbReference>
<evidence type="ECO:0000256" key="3">
    <source>
        <dbReference type="ARBA" id="ARBA00022692"/>
    </source>
</evidence>